<dbReference type="HOGENOM" id="CLU_004835_2_2_1"/>
<keyword evidence="4" id="KW-1185">Reference proteome</keyword>
<dbReference type="PANTHER" id="PTHR47785">
    <property type="entry name" value="ZN(II)2CYS6 TRANSCRIPTION FACTOR (EUROFUNG)-RELATED-RELATED"/>
    <property type="match status" value="1"/>
</dbReference>
<evidence type="ECO:0000313" key="3">
    <source>
        <dbReference type="EnsemblFungi" id="EJT82587"/>
    </source>
</evidence>
<dbReference type="EnsemblFungi" id="EJT82587">
    <property type="protein sequence ID" value="EJT82587"/>
    <property type="gene ID" value="GGTG_02560"/>
</dbReference>
<dbReference type="CDD" id="cd12148">
    <property type="entry name" value="fungal_TF_MHR"/>
    <property type="match status" value="1"/>
</dbReference>
<dbReference type="eggNOG" id="ENOG502QR47">
    <property type="taxonomic scope" value="Eukaryota"/>
</dbReference>
<feature type="compositionally biased region" description="Low complexity" evidence="1">
    <location>
        <begin position="33"/>
        <end position="44"/>
    </location>
</feature>
<organism evidence="2">
    <name type="scientific">Gaeumannomyces tritici (strain R3-111a-1)</name>
    <name type="common">Wheat and barley take-all root rot fungus</name>
    <name type="synonym">Gaeumannomyces graminis var. tritici</name>
    <dbReference type="NCBI Taxonomy" id="644352"/>
    <lineage>
        <taxon>Eukaryota</taxon>
        <taxon>Fungi</taxon>
        <taxon>Dikarya</taxon>
        <taxon>Ascomycota</taxon>
        <taxon>Pezizomycotina</taxon>
        <taxon>Sordariomycetes</taxon>
        <taxon>Sordariomycetidae</taxon>
        <taxon>Magnaporthales</taxon>
        <taxon>Magnaporthaceae</taxon>
        <taxon>Gaeumannomyces</taxon>
    </lineage>
</organism>
<gene>
    <name evidence="3" type="primary">20343018</name>
    <name evidence="2" type="ORF">GGTG_02560</name>
</gene>
<proteinExistence type="predicted"/>
<dbReference type="AlphaFoldDB" id="J3NMQ4"/>
<name>J3NMQ4_GAET3</name>
<sequence length="586" mass="64005">MAPSPAPAPSIMSTLVAGDGAPSRAPFASTHVTPGSTTPTPASACDGRSRSYTVPSARTRLRVPPPLPIVPVPKPARPPLNFEPRGVRELLDSFFSHVHVENPIFDKTSTRSLVQSVVLNGIDWTAESCLAPLILAPGAVATPLGPSHSTMSGSAAYTEAQSYFHAAQKRLGVVTTSDHTIAPQCLFPAGVYLMCSFQPREAWRCFLQALAGCQHFAFLSPGSQREYHNALAEDRHYHTTAERLQQAIYWSAWKSERAGRSLFPRLQDFSTEDHNSGTATTLYPSFFPTPPGPRVDTHMHSVHSGTSRVGVMTISLRHLCARIGAELLELREKHASSQPGFLAAVAANIPSYEEQTLDWIRSLPPCLSFDAAPEKDDICRFALRGQALNIYEMIYWPFLSTILGGDGVSTHGYFNGRDQAGLHRQLAQKGLDYHLYRLVVNKPGYQHRHHGTLYMMHSCYRSSLILVAAAIGCAPGGEDGGDGSRFSLSVPPGRHQSVGEVLSLLAIWSTETSEFDQVRSVLEAGPGYTLATLNFLQTRTMAAPTNPQLTMLRVSGTKIVNPQGESVLLERCVKRDELNQMLREDV</sequence>
<dbReference type="InterPro" id="IPR053181">
    <property type="entry name" value="EcdB-like_regulator"/>
</dbReference>
<feature type="region of interest" description="Disordered" evidence="1">
    <location>
        <begin position="1"/>
        <end position="53"/>
    </location>
</feature>
<dbReference type="PANTHER" id="PTHR47785:SF5">
    <property type="entry name" value="ZN(II)2CYS6 TRANSCRIPTION FACTOR (EUROFUNG)"/>
    <property type="match status" value="1"/>
</dbReference>
<dbReference type="EMBL" id="GL385395">
    <property type="protein sequence ID" value="EJT82587.1"/>
    <property type="molecule type" value="Genomic_DNA"/>
</dbReference>
<dbReference type="VEuPathDB" id="FungiDB:GGTG_02560"/>
<reference evidence="2" key="2">
    <citation type="submission" date="2010-07" db="EMBL/GenBank/DDBJ databases">
        <authorList>
            <consortium name="The Broad Institute Genome Sequencing Platform"/>
            <consortium name="Broad Institute Genome Sequencing Center for Infectious Disease"/>
            <person name="Ma L.-J."/>
            <person name="Dead R."/>
            <person name="Young S."/>
            <person name="Zeng Q."/>
            <person name="Koehrsen M."/>
            <person name="Alvarado L."/>
            <person name="Berlin A."/>
            <person name="Chapman S.B."/>
            <person name="Chen Z."/>
            <person name="Freedman E."/>
            <person name="Gellesch M."/>
            <person name="Goldberg J."/>
            <person name="Griggs A."/>
            <person name="Gujja S."/>
            <person name="Heilman E.R."/>
            <person name="Heiman D."/>
            <person name="Hepburn T."/>
            <person name="Howarth C."/>
            <person name="Jen D."/>
            <person name="Larson L."/>
            <person name="Mehta T."/>
            <person name="Neiman D."/>
            <person name="Pearson M."/>
            <person name="Roberts A."/>
            <person name="Saif S."/>
            <person name="Shea T."/>
            <person name="Shenoy N."/>
            <person name="Sisk P."/>
            <person name="Stolte C."/>
            <person name="Sykes S."/>
            <person name="Walk T."/>
            <person name="White J."/>
            <person name="Yandava C."/>
            <person name="Haas B."/>
            <person name="Nusbaum C."/>
            <person name="Birren B."/>
        </authorList>
    </citation>
    <scope>NUCLEOTIDE SEQUENCE</scope>
    <source>
        <strain evidence="2">R3-111a-1</strain>
    </source>
</reference>
<reference evidence="3" key="5">
    <citation type="submission" date="2018-04" db="UniProtKB">
        <authorList>
            <consortium name="EnsemblFungi"/>
        </authorList>
    </citation>
    <scope>IDENTIFICATION</scope>
    <source>
        <strain evidence="3">R3-111a-1</strain>
    </source>
</reference>
<dbReference type="GeneID" id="20343018"/>
<dbReference type="Proteomes" id="UP000006039">
    <property type="component" value="Unassembled WGS sequence"/>
</dbReference>
<dbReference type="RefSeq" id="XP_009218596.1">
    <property type="nucleotide sequence ID" value="XM_009220332.1"/>
</dbReference>
<reference evidence="4" key="1">
    <citation type="submission" date="2010-07" db="EMBL/GenBank/DDBJ databases">
        <title>The genome sequence of Gaeumannomyces graminis var. tritici strain R3-111a-1.</title>
        <authorList>
            <consortium name="The Broad Institute Genome Sequencing Platform"/>
            <person name="Ma L.-J."/>
            <person name="Dead R."/>
            <person name="Young S."/>
            <person name="Zeng Q."/>
            <person name="Koehrsen M."/>
            <person name="Alvarado L."/>
            <person name="Berlin A."/>
            <person name="Chapman S.B."/>
            <person name="Chen Z."/>
            <person name="Freedman E."/>
            <person name="Gellesch M."/>
            <person name="Goldberg J."/>
            <person name="Griggs A."/>
            <person name="Gujja S."/>
            <person name="Heilman E.R."/>
            <person name="Heiman D."/>
            <person name="Hepburn T."/>
            <person name="Howarth C."/>
            <person name="Jen D."/>
            <person name="Larson L."/>
            <person name="Mehta T."/>
            <person name="Neiman D."/>
            <person name="Pearson M."/>
            <person name="Roberts A."/>
            <person name="Saif S."/>
            <person name="Shea T."/>
            <person name="Shenoy N."/>
            <person name="Sisk P."/>
            <person name="Stolte C."/>
            <person name="Sykes S."/>
            <person name="Walk T."/>
            <person name="White J."/>
            <person name="Yandava C."/>
            <person name="Haas B."/>
            <person name="Nusbaum C."/>
            <person name="Birren B."/>
        </authorList>
    </citation>
    <scope>NUCLEOTIDE SEQUENCE [LARGE SCALE GENOMIC DNA]</scope>
    <source>
        <strain evidence="4">R3-111a-1</strain>
    </source>
</reference>
<accession>J3NMQ4</accession>
<evidence type="ECO:0000313" key="4">
    <source>
        <dbReference type="Proteomes" id="UP000006039"/>
    </source>
</evidence>
<dbReference type="STRING" id="644352.J3NMQ4"/>
<evidence type="ECO:0000256" key="1">
    <source>
        <dbReference type="SAM" id="MobiDB-lite"/>
    </source>
</evidence>
<dbReference type="OrthoDB" id="4356994at2759"/>
<evidence type="ECO:0000313" key="2">
    <source>
        <dbReference type="EMBL" id="EJT82587.1"/>
    </source>
</evidence>
<reference evidence="3" key="4">
    <citation type="journal article" date="2015" name="G3 (Bethesda)">
        <title>Genome sequences of three phytopathogenic species of the Magnaporthaceae family of fungi.</title>
        <authorList>
            <person name="Okagaki L.H."/>
            <person name="Nunes C.C."/>
            <person name="Sailsbery J."/>
            <person name="Clay B."/>
            <person name="Brown D."/>
            <person name="John T."/>
            <person name="Oh Y."/>
            <person name="Young N."/>
            <person name="Fitzgerald M."/>
            <person name="Haas B.J."/>
            <person name="Zeng Q."/>
            <person name="Young S."/>
            <person name="Adiconis X."/>
            <person name="Fan L."/>
            <person name="Levin J.Z."/>
            <person name="Mitchell T.K."/>
            <person name="Okubara P.A."/>
            <person name="Farman M.L."/>
            <person name="Kohn L.M."/>
            <person name="Birren B."/>
            <person name="Ma L.-J."/>
            <person name="Dean R.A."/>
        </authorList>
    </citation>
    <scope>NUCLEOTIDE SEQUENCE</scope>
    <source>
        <strain evidence="3">R3-111a-1</strain>
    </source>
</reference>
<protein>
    <submittedName>
        <fullName evidence="2">C6 zinc finger domain-containing protein</fullName>
    </submittedName>
</protein>
<reference evidence="2" key="3">
    <citation type="submission" date="2010-09" db="EMBL/GenBank/DDBJ databases">
        <title>Annotation of Gaeumannomyces graminis var. tritici R3-111a-1.</title>
        <authorList>
            <consortium name="The Broad Institute Genome Sequencing Platform"/>
            <person name="Ma L.-J."/>
            <person name="Dead R."/>
            <person name="Young S.K."/>
            <person name="Zeng Q."/>
            <person name="Gargeya S."/>
            <person name="Fitzgerald M."/>
            <person name="Haas B."/>
            <person name="Abouelleil A."/>
            <person name="Alvarado L."/>
            <person name="Arachchi H.M."/>
            <person name="Berlin A."/>
            <person name="Brown A."/>
            <person name="Chapman S.B."/>
            <person name="Chen Z."/>
            <person name="Dunbar C."/>
            <person name="Freedman E."/>
            <person name="Gearin G."/>
            <person name="Gellesch M."/>
            <person name="Goldberg J."/>
            <person name="Griggs A."/>
            <person name="Gujja S."/>
            <person name="Heiman D."/>
            <person name="Howarth C."/>
            <person name="Larson L."/>
            <person name="Lui A."/>
            <person name="MacDonald P.J.P."/>
            <person name="Mehta T."/>
            <person name="Montmayeur A."/>
            <person name="Murphy C."/>
            <person name="Neiman D."/>
            <person name="Pearson M."/>
            <person name="Priest M."/>
            <person name="Roberts A."/>
            <person name="Saif S."/>
            <person name="Shea T."/>
            <person name="Shenoy N."/>
            <person name="Sisk P."/>
            <person name="Stolte C."/>
            <person name="Sykes S."/>
            <person name="Yandava C."/>
            <person name="Wortman J."/>
            <person name="Nusbaum C."/>
            <person name="Birren B."/>
        </authorList>
    </citation>
    <scope>NUCLEOTIDE SEQUENCE</scope>
    <source>
        <strain evidence="2">R3-111a-1</strain>
    </source>
</reference>